<feature type="transmembrane region" description="Helical" evidence="1">
    <location>
        <begin position="6"/>
        <end position="25"/>
    </location>
</feature>
<evidence type="ECO:0000313" key="2">
    <source>
        <dbReference type="EMBL" id="MDV5823151.1"/>
    </source>
</evidence>
<keyword evidence="1" id="KW-0472">Membrane</keyword>
<organism evidence="2 3">
    <name type="scientific">Sphingobium naphthae</name>
    <dbReference type="NCBI Taxonomy" id="1886786"/>
    <lineage>
        <taxon>Bacteria</taxon>
        <taxon>Pseudomonadati</taxon>
        <taxon>Pseudomonadota</taxon>
        <taxon>Alphaproteobacteria</taxon>
        <taxon>Sphingomonadales</taxon>
        <taxon>Sphingomonadaceae</taxon>
        <taxon>Sphingobium</taxon>
    </lineage>
</organism>
<evidence type="ECO:0000256" key="1">
    <source>
        <dbReference type="SAM" id="Phobius"/>
    </source>
</evidence>
<feature type="transmembrane region" description="Helical" evidence="1">
    <location>
        <begin position="78"/>
        <end position="102"/>
    </location>
</feature>
<reference evidence="3" key="1">
    <citation type="journal article" date="2022" name="J Environ Chem Eng">
        <title>Biodegradation of petroleum oil using a constructed nonpathogenic and heavy metal-tolerant bacterial consortium isolated from marine sponges.</title>
        <authorList>
            <person name="Dechsakulwatana C."/>
            <person name="Rungsihiranrut A."/>
            <person name="Muangchinda C."/>
            <person name="Ningthoujam R."/>
            <person name="Klankeo P."/>
            <person name="Pinyakong O."/>
        </authorList>
    </citation>
    <scope>NUCLEOTIDE SEQUENCE [LARGE SCALE GENOMIC DNA]</scope>
    <source>
        <strain evidence="3">MO2-4</strain>
    </source>
</reference>
<keyword evidence="3" id="KW-1185">Reference proteome</keyword>
<gene>
    <name evidence="2" type="ORF">O0R41_06005</name>
</gene>
<dbReference type="RefSeq" id="WP_317516161.1">
    <property type="nucleotide sequence ID" value="NZ_JAPTHD010000001.1"/>
</dbReference>
<keyword evidence="1" id="KW-0812">Transmembrane</keyword>
<protein>
    <submittedName>
        <fullName evidence="2">Uncharacterized protein</fullName>
    </submittedName>
</protein>
<keyword evidence="1" id="KW-1133">Transmembrane helix</keyword>
<evidence type="ECO:0000313" key="3">
    <source>
        <dbReference type="Proteomes" id="UP001185984"/>
    </source>
</evidence>
<comment type="caution">
    <text evidence="2">The sequence shown here is derived from an EMBL/GenBank/DDBJ whole genome shotgun (WGS) entry which is preliminary data.</text>
</comment>
<feature type="transmembrane region" description="Helical" evidence="1">
    <location>
        <begin position="37"/>
        <end position="58"/>
    </location>
</feature>
<accession>A0ABU3ZUF3</accession>
<sequence>MTDAGYLLVFAAATLLPAALAAYWLAVSRPNWSIARIALLSPLPVPALALLASALILLRVATASKEACGVDACGIASVAAAMLAICAVLLYLTAAIIAYAIVRKRRG</sequence>
<dbReference type="EMBL" id="JAPTHD010000001">
    <property type="protein sequence ID" value="MDV5823151.1"/>
    <property type="molecule type" value="Genomic_DNA"/>
</dbReference>
<name>A0ABU3ZUF3_9SPHN</name>
<proteinExistence type="predicted"/>
<dbReference type="Proteomes" id="UP001185984">
    <property type="component" value="Unassembled WGS sequence"/>
</dbReference>